<evidence type="ECO:0000313" key="3">
    <source>
        <dbReference type="Proteomes" id="UP000067626"/>
    </source>
</evidence>
<dbReference type="KEGG" id="ccro:CMC5_049510"/>
<dbReference type="Proteomes" id="UP000067626">
    <property type="component" value="Chromosome"/>
</dbReference>
<proteinExistence type="predicted"/>
<sequence length="265" mass="30205">MRRLTQPGFRTPGDHGAPKHGRRRARPLPRRSSAQAYRGGPPVAPEARDPSVVVISHPVSVCRLAASAFWAMGGRGVASLLDRCRWTDVRQLQKCACWHVKRVCPSAKFVRRHAKFVRRHAKFVRRHAKRIDCQAKSIRRHVKGRSLLSEIHSLRRESTPVRQARAGGRMGRTACHVNAVRCRGKFVRRHVNGVACQAKFVRRHVNGVACQAKFIHCHVKHVRRHVNQHSLRHACAQGGIRDVPCHVNVVHCQAKFVRWHAKRIR</sequence>
<name>A0A0K1EIV7_CHOCO</name>
<dbReference type="EMBL" id="CP012159">
    <property type="protein sequence ID" value="AKT40795.1"/>
    <property type="molecule type" value="Genomic_DNA"/>
</dbReference>
<gene>
    <name evidence="2" type="ORF">CMC5_049510</name>
</gene>
<dbReference type="AlphaFoldDB" id="A0A0K1EIV7"/>
<feature type="compositionally biased region" description="Basic residues" evidence="1">
    <location>
        <begin position="18"/>
        <end position="29"/>
    </location>
</feature>
<evidence type="ECO:0000313" key="2">
    <source>
        <dbReference type="EMBL" id="AKT40795.1"/>
    </source>
</evidence>
<accession>A0A0K1EIV7</accession>
<feature type="region of interest" description="Disordered" evidence="1">
    <location>
        <begin position="1"/>
        <end position="48"/>
    </location>
</feature>
<evidence type="ECO:0000256" key="1">
    <source>
        <dbReference type="SAM" id="MobiDB-lite"/>
    </source>
</evidence>
<protein>
    <submittedName>
        <fullName evidence="2">Uncharacterized protein</fullName>
    </submittedName>
</protein>
<reference evidence="2 3" key="1">
    <citation type="submission" date="2015-07" db="EMBL/GenBank/DDBJ databases">
        <title>Genome analysis of myxobacterium Chondromyces crocatus Cm c5 reveals a high potential for natural compound synthesis and the genetic basis for the loss of fruiting body formation.</title>
        <authorList>
            <person name="Zaburannyi N."/>
            <person name="Bunk B."/>
            <person name="Maier J."/>
            <person name="Overmann J."/>
            <person name="Mueller R."/>
        </authorList>
    </citation>
    <scope>NUCLEOTIDE SEQUENCE [LARGE SCALE GENOMIC DNA]</scope>
    <source>
        <strain evidence="2 3">Cm c5</strain>
    </source>
</reference>
<organism evidence="2 3">
    <name type="scientific">Chondromyces crocatus</name>
    <dbReference type="NCBI Taxonomy" id="52"/>
    <lineage>
        <taxon>Bacteria</taxon>
        <taxon>Pseudomonadati</taxon>
        <taxon>Myxococcota</taxon>
        <taxon>Polyangia</taxon>
        <taxon>Polyangiales</taxon>
        <taxon>Polyangiaceae</taxon>
        <taxon>Chondromyces</taxon>
    </lineage>
</organism>
<keyword evidence="3" id="KW-1185">Reference proteome</keyword>